<evidence type="ECO:0000259" key="2">
    <source>
        <dbReference type="Pfam" id="PF11741"/>
    </source>
</evidence>
<feature type="non-terminal residue" evidence="3">
    <location>
        <position position="106"/>
    </location>
</feature>
<dbReference type="Gene3D" id="2.60.40.3500">
    <property type="match status" value="1"/>
</dbReference>
<reference evidence="3" key="1">
    <citation type="submission" date="2018-03" db="EMBL/GenBank/DDBJ databases">
        <title>Cross-interface Injection: A General Nanoliter Liquid Handling Method Applied to Single Cells Genome Amplification Automated Nanoliter Liquid Handling Applied to Single Cell Multiple Displacement Amplification.</title>
        <authorList>
            <person name="Yun J."/>
            <person name="Xu P."/>
            <person name="Xu J."/>
            <person name="Dai X."/>
            <person name="Wang Y."/>
            <person name="Zheng X."/>
            <person name="Cao C."/>
            <person name="Yi Q."/>
            <person name="Zhu Y."/>
            <person name="Wang L."/>
            <person name="Dong Z."/>
            <person name="Huang Y."/>
            <person name="Huang L."/>
            <person name="Du W."/>
        </authorList>
    </citation>
    <scope>NUCLEOTIDE SEQUENCE [LARGE SCALE GENOMIC DNA]</scope>
    <source>
        <strain evidence="3">Z-D3-2</strain>
    </source>
</reference>
<protein>
    <submittedName>
        <fullName evidence="3">N-acetylmuramoyl-L-alanine amidase</fullName>
    </submittedName>
</protein>
<gene>
    <name evidence="3" type="ORF">C9940_06460</name>
</gene>
<evidence type="ECO:0000313" key="3">
    <source>
        <dbReference type="EMBL" id="PTB84391.1"/>
    </source>
</evidence>
<dbReference type="AlphaFoldDB" id="A0A2T4CS46"/>
<comment type="caution">
    <text evidence="3">The sequence shown here is derived from an EMBL/GenBank/DDBJ whole genome shotgun (WGS) entry which is preliminary data.</text>
</comment>
<dbReference type="InterPro" id="IPR021731">
    <property type="entry name" value="AMIN_dom"/>
</dbReference>
<dbReference type="Pfam" id="PF11741">
    <property type="entry name" value="AMIN"/>
    <property type="match status" value="1"/>
</dbReference>
<keyword evidence="1" id="KW-0732">Signal</keyword>
<sequence>MKQWILGIMSLVVVVFSTAVQANANTIENVRVWPAPDNTRVVFDMASTPEFSYFTIYDNLPYRLVIDFENTGRQVDLTKVKVDSLLIQKLRTSTPKSKSSTRIVFE</sequence>
<accession>A0A2T4CS46</accession>
<feature type="chain" id="PRO_5015635684" evidence="1">
    <location>
        <begin position="25"/>
        <end position="106"/>
    </location>
</feature>
<evidence type="ECO:0000256" key="1">
    <source>
        <dbReference type="SAM" id="SignalP"/>
    </source>
</evidence>
<proteinExistence type="predicted"/>
<feature type="signal peptide" evidence="1">
    <location>
        <begin position="1"/>
        <end position="24"/>
    </location>
</feature>
<name>A0A2T4CS46_9GAMM</name>
<organism evidence="3">
    <name type="scientific">Pseudidiomarina aestuarii</name>
    <dbReference type="NCBI Taxonomy" id="624146"/>
    <lineage>
        <taxon>Bacteria</taxon>
        <taxon>Pseudomonadati</taxon>
        <taxon>Pseudomonadota</taxon>
        <taxon>Gammaproteobacteria</taxon>
        <taxon>Alteromonadales</taxon>
        <taxon>Idiomarinaceae</taxon>
        <taxon>Pseudidiomarina</taxon>
    </lineage>
</organism>
<dbReference type="EMBL" id="PYVN01000247">
    <property type="protein sequence ID" value="PTB84391.1"/>
    <property type="molecule type" value="Genomic_DNA"/>
</dbReference>
<feature type="domain" description="AMIN" evidence="2">
    <location>
        <begin position="29"/>
        <end position="106"/>
    </location>
</feature>